<keyword evidence="4 9" id="KW-0347">Helicase</keyword>
<keyword evidence="5" id="KW-0067">ATP-binding</keyword>
<evidence type="ECO:0000259" key="7">
    <source>
        <dbReference type="Pfam" id="PF13086"/>
    </source>
</evidence>
<sequence>MASSRLSDSLLDVFSSLRLEDRPGFRSSSFRGSSGRSGGGARFGGGGRSWGGSSGTSSRHDVDRLPELDYFCRKLASVLNDGECPPQWRLPYAKAGAAAGLPDAFSSDGAYLDAMQSTAALEFQASIRQALEQAEREQRRTGVSGWHEFVPQRSRRSGGSLLLDGGESHGTWVFAGHTGVDFEQDSWGRHLVQVRETGSFHLAIMAKQDDETQEHVMALLPTVECSGSASMRTLGFVGPFLAQYEAAQGLRYSLHCSTLPDRTRQLLAAVVRPSTLYSRGAASTLLPAGARLRTDEVPINASQRAAVEALRGGLNIIHGPPGTGKSTTIFHLIDAGVQPDAQVLVTCTRNQAVDSVVDKVARLEGGILVFGNAKRLGERAAQHTLEARVEAHPAVVVWRAGLDELGKYRMHPDICTAISATFYAGKLRTGVGMAARRPAAPACRLLDVRGEEKQHPGAGFSNRQEAEALIDTAVAVARELEGLGVVQAGHAPTLFIVCLYNRQRGLVLDLLNERRGWARLKPQALGLRNVAASKSSGAALSKFFNDARRINVALSRARHLSVVVGSAATMRRAAQREPFWGSILRHYHNV</sequence>
<dbReference type="GO" id="GO:0005524">
    <property type="term" value="F:ATP binding"/>
    <property type="evidence" value="ECO:0007669"/>
    <property type="project" value="UniProtKB-KW"/>
</dbReference>
<evidence type="ECO:0000256" key="3">
    <source>
        <dbReference type="ARBA" id="ARBA00022801"/>
    </source>
</evidence>
<dbReference type="EMBL" id="LHPG02000005">
    <property type="protein sequence ID" value="PRW58176.1"/>
    <property type="molecule type" value="Genomic_DNA"/>
</dbReference>
<feature type="domain" description="DNA2/NAM7 helicase-like C-terminal" evidence="8">
    <location>
        <begin position="407"/>
        <end position="514"/>
    </location>
</feature>
<dbReference type="Pfam" id="PF13087">
    <property type="entry name" value="AAA_12"/>
    <property type="match status" value="1"/>
</dbReference>
<feature type="compositionally biased region" description="Low complexity" evidence="6">
    <location>
        <begin position="25"/>
        <end position="34"/>
    </location>
</feature>
<dbReference type="GO" id="GO:0043139">
    <property type="term" value="F:5'-3' DNA helicase activity"/>
    <property type="evidence" value="ECO:0007669"/>
    <property type="project" value="TreeGrafter"/>
</dbReference>
<dbReference type="InterPro" id="IPR050534">
    <property type="entry name" value="Coronavir_polyprotein_1ab"/>
</dbReference>
<name>A0A2P6TVU4_CHLSO</name>
<evidence type="ECO:0000313" key="9">
    <source>
        <dbReference type="EMBL" id="PRW58176.1"/>
    </source>
</evidence>
<evidence type="ECO:0000259" key="8">
    <source>
        <dbReference type="Pfam" id="PF13087"/>
    </source>
</evidence>
<dbReference type="PANTHER" id="PTHR43788:SF16">
    <property type="entry name" value="HELICASE WITH ZINC FINGER 2"/>
    <property type="match status" value="1"/>
</dbReference>
<comment type="caution">
    <text evidence="9">The sequence shown here is derived from an EMBL/GenBank/DDBJ whole genome shotgun (WGS) entry which is preliminary data.</text>
</comment>
<feature type="region of interest" description="Disordered" evidence="6">
    <location>
        <begin position="25"/>
        <end position="60"/>
    </location>
</feature>
<evidence type="ECO:0000256" key="4">
    <source>
        <dbReference type="ARBA" id="ARBA00022806"/>
    </source>
</evidence>
<evidence type="ECO:0000256" key="6">
    <source>
        <dbReference type="SAM" id="MobiDB-lite"/>
    </source>
</evidence>
<organism evidence="9 10">
    <name type="scientific">Chlorella sorokiniana</name>
    <name type="common">Freshwater green alga</name>
    <dbReference type="NCBI Taxonomy" id="3076"/>
    <lineage>
        <taxon>Eukaryota</taxon>
        <taxon>Viridiplantae</taxon>
        <taxon>Chlorophyta</taxon>
        <taxon>core chlorophytes</taxon>
        <taxon>Trebouxiophyceae</taxon>
        <taxon>Chlorellales</taxon>
        <taxon>Chlorellaceae</taxon>
        <taxon>Chlorella clade</taxon>
        <taxon>Chlorella</taxon>
    </lineage>
</organism>
<keyword evidence="10" id="KW-1185">Reference proteome</keyword>
<evidence type="ECO:0000256" key="5">
    <source>
        <dbReference type="ARBA" id="ARBA00022840"/>
    </source>
</evidence>
<proteinExistence type="inferred from homology"/>
<keyword evidence="3" id="KW-0378">Hydrolase</keyword>
<dbReference type="OrthoDB" id="512254at2759"/>
<dbReference type="InterPro" id="IPR047187">
    <property type="entry name" value="SF1_C_Upf1"/>
</dbReference>
<evidence type="ECO:0000256" key="1">
    <source>
        <dbReference type="ARBA" id="ARBA00007913"/>
    </source>
</evidence>
<dbReference type="STRING" id="3076.A0A2P6TVU4"/>
<dbReference type="GO" id="GO:0016787">
    <property type="term" value="F:hydrolase activity"/>
    <property type="evidence" value="ECO:0007669"/>
    <property type="project" value="UniProtKB-KW"/>
</dbReference>
<protein>
    <submittedName>
        <fullName evidence="9">DNA helicase</fullName>
    </submittedName>
</protein>
<feature type="domain" description="DNA2/NAM7 helicase helicase" evidence="7">
    <location>
        <begin position="299"/>
        <end position="393"/>
    </location>
</feature>
<dbReference type="InterPro" id="IPR041679">
    <property type="entry name" value="DNA2/NAM7-like_C"/>
</dbReference>
<dbReference type="CDD" id="cd18808">
    <property type="entry name" value="SF1_C_Upf1"/>
    <property type="match status" value="1"/>
</dbReference>
<evidence type="ECO:0000313" key="10">
    <source>
        <dbReference type="Proteomes" id="UP000239899"/>
    </source>
</evidence>
<gene>
    <name evidence="9" type="ORF">C2E21_2941</name>
</gene>
<dbReference type="AlphaFoldDB" id="A0A2P6TVU4"/>
<dbReference type="InterPro" id="IPR041677">
    <property type="entry name" value="DNA2/NAM7_AAA_11"/>
</dbReference>
<accession>A0A2P6TVU4</accession>
<evidence type="ECO:0000256" key="2">
    <source>
        <dbReference type="ARBA" id="ARBA00022741"/>
    </source>
</evidence>
<comment type="similarity">
    <text evidence="1">Belongs to the DNA2/NAM7 helicase family.</text>
</comment>
<dbReference type="PANTHER" id="PTHR43788">
    <property type="entry name" value="DNA2/NAM7 HELICASE FAMILY MEMBER"/>
    <property type="match status" value="1"/>
</dbReference>
<dbReference type="SUPFAM" id="SSF52540">
    <property type="entry name" value="P-loop containing nucleoside triphosphate hydrolases"/>
    <property type="match status" value="1"/>
</dbReference>
<dbReference type="InterPro" id="IPR027417">
    <property type="entry name" value="P-loop_NTPase"/>
</dbReference>
<dbReference type="Pfam" id="PF13086">
    <property type="entry name" value="AAA_11"/>
    <property type="match status" value="1"/>
</dbReference>
<dbReference type="Proteomes" id="UP000239899">
    <property type="component" value="Unassembled WGS sequence"/>
</dbReference>
<feature type="compositionally biased region" description="Gly residues" evidence="6">
    <location>
        <begin position="35"/>
        <end position="54"/>
    </location>
</feature>
<dbReference type="Gene3D" id="3.40.50.300">
    <property type="entry name" value="P-loop containing nucleotide triphosphate hydrolases"/>
    <property type="match status" value="2"/>
</dbReference>
<keyword evidence="2" id="KW-0547">Nucleotide-binding</keyword>
<reference evidence="9 10" key="1">
    <citation type="journal article" date="2018" name="Plant J.">
        <title>Genome sequences of Chlorella sorokiniana UTEX 1602 and Micractinium conductrix SAG 241.80: implications to maltose excretion by a green alga.</title>
        <authorList>
            <person name="Arriola M.B."/>
            <person name="Velmurugan N."/>
            <person name="Zhang Y."/>
            <person name="Plunkett M.H."/>
            <person name="Hondzo H."/>
            <person name="Barney B.M."/>
        </authorList>
    </citation>
    <scope>NUCLEOTIDE SEQUENCE [LARGE SCALE GENOMIC DNA]</scope>
    <source>
        <strain evidence="10">UTEX 1602</strain>
    </source>
</reference>